<dbReference type="InterPro" id="IPR036236">
    <property type="entry name" value="Znf_C2H2_sf"/>
</dbReference>
<evidence type="ECO:0000313" key="12">
    <source>
        <dbReference type="EMBL" id="CAF1265568.1"/>
    </source>
</evidence>
<keyword evidence="3 9" id="KW-0863">Zinc-finger</keyword>
<dbReference type="InterPro" id="IPR008906">
    <property type="entry name" value="HATC_C_dom"/>
</dbReference>
<evidence type="ECO:0000256" key="3">
    <source>
        <dbReference type="ARBA" id="ARBA00022771"/>
    </source>
</evidence>
<gene>
    <name evidence="12" type="ORF">CJN711_LOCUS15210</name>
</gene>
<evidence type="ECO:0000256" key="10">
    <source>
        <dbReference type="SAM" id="MobiDB-lite"/>
    </source>
</evidence>
<evidence type="ECO:0000259" key="11">
    <source>
        <dbReference type="PROSITE" id="PS50808"/>
    </source>
</evidence>
<organism evidence="12 13">
    <name type="scientific">Rotaria magnacalcarata</name>
    <dbReference type="NCBI Taxonomy" id="392030"/>
    <lineage>
        <taxon>Eukaryota</taxon>
        <taxon>Metazoa</taxon>
        <taxon>Spiralia</taxon>
        <taxon>Gnathifera</taxon>
        <taxon>Rotifera</taxon>
        <taxon>Eurotatoria</taxon>
        <taxon>Bdelloidea</taxon>
        <taxon>Philodinida</taxon>
        <taxon>Philodinidae</taxon>
        <taxon>Rotaria</taxon>
    </lineage>
</organism>
<reference evidence="12" key="1">
    <citation type="submission" date="2021-02" db="EMBL/GenBank/DDBJ databases">
        <authorList>
            <person name="Nowell W R."/>
        </authorList>
    </citation>
    <scope>NUCLEOTIDE SEQUENCE</scope>
</reference>
<keyword evidence="6" id="KW-0238">DNA-binding</keyword>
<evidence type="ECO:0000256" key="1">
    <source>
        <dbReference type="ARBA" id="ARBA00004123"/>
    </source>
</evidence>
<dbReference type="InterPro" id="IPR012337">
    <property type="entry name" value="RNaseH-like_sf"/>
</dbReference>
<keyword evidence="8" id="KW-0539">Nucleus</keyword>
<feature type="region of interest" description="Disordered" evidence="10">
    <location>
        <begin position="379"/>
        <end position="399"/>
    </location>
</feature>
<keyword evidence="2" id="KW-0479">Metal-binding</keyword>
<feature type="compositionally biased region" description="Polar residues" evidence="10">
    <location>
        <begin position="18"/>
        <end position="38"/>
    </location>
</feature>
<feature type="region of interest" description="Disordered" evidence="10">
    <location>
        <begin position="1"/>
        <end position="102"/>
    </location>
</feature>
<accession>A0A815B402</accession>
<dbReference type="EMBL" id="CAJNOV010006972">
    <property type="protein sequence ID" value="CAF1265568.1"/>
    <property type="molecule type" value="Genomic_DNA"/>
</dbReference>
<dbReference type="GO" id="GO:0008270">
    <property type="term" value="F:zinc ion binding"/>
    <property type="evidence" value="ECO:0007669"/>
    <property type="project" value="UniProtKB-KW"/>
</dbReference>
<dbReference type="GO" id="GO:0009791">
    <property type="term" value="P:post-embryonic development"/>
    <property type="evidence" value="ECO:0007669"/>
    <property type="project" value="UniProtKB-ARBA"/>
</dbReference>
<name>A0A815B402_9BILA</name>
<dbReference type="SUPFAM" id="SSF57667">
    <property type="entry name" value="beta-beta-alpha zinc fingers"/>
    <property type="match status" value="1"/>
</dbReference>
<feature type="compositionally biased region" description="Low complexity" evidence="10">
    <location>
        <begin position="39"/>
        <end position="97"/>
    </location>
</feature>
<evidence type="ECO:0000256" key="6">
    <source>
        <dbReference type="ARBA" id="ARBA00023125"/>
    </source>
</evidence>
<dbReference type="AlphaFoldDB" id="A0A815B402"/>
<dbReference type="SUPFAM" id="SSF53098">
    <property type="entry name" value="Ribonuclease H-like"/>
    <property type="match status" value="1"/>
</dbReference>
<dbReference type="PANTHER" id="PTHR46481">
    <property type="entry name" value="ZINC FINGER BED DOMAIN-CONTAINING PROTEIN 4"/>
    <property type="match status" value="1"/>
</dbReference>
<keyword evidence="5" id="KW-0805">Transcription regulation</keyword>
<dbReference type="PROSITE" id="PS50808">
    <property type="entry name" value="ZF_BED"/>
    <property type="match status" value="1"/>
</dbReference>
<comment type="subcellular location">
    <subcellularLocation>
        <location evidence="1">Nucleus</location>
    </subcellularLocation>
</comment>
<dbReference type="InterPro" id="IPR003656">
    <property type="entry name" value="Znf_BED"/>
</dbReference>
<evidence type="ECO:0000256" key="9">
    <source>
        <dbReference type="PROSITE-ProRule" id="PRU00027"/>
    </source>
</evidence>
<dbReference type="GO" id="GO:0005634">
    <property type="term" value="C:nucleus"/>
    <property type="evidence" value="ECO:0007669"/>
    <property type="project" value="UniProtKB-SubCell"/>
</dbReference>
<dbReference type="InterPro" id="IPR052035">
    <property type="entry name" value="ZnF_BED_domain_contain"/>
</dbReference>
<feature type="domain" description="BED-type" evidence="11">
    <location>
        <begin position="127"/>
        <end position="179"/>
    </location>
</feature>
<evidence type="ECO:0000256" key="2">
    <source>
        <dbReference type="ARBA" id="ARBA00022723"/>
    </source>
</evidence>
<dbReference type="SMART" id="SM00614">
    <property type="entry name" value="ZnF_BED"/>
    <property type="match status" value="1"/>
</dbReference>
<evidence type="ECO:0000256" key="8">
    <source>
        <dbReference type="ARBA" id="ARBA00023242"/>
    </source>
</evidence>
<dbReference type="PANTHER" id="PTHR46481:SF10">
    <property type="entry name" value="ZINC FINGER BED DOMAIN-CONTAINING PROTEIN 39"/>
    <property type="match status" value="1"/>
</dbReference>
<keyword evidence="7" id="KW-0804">Transcription</keyword>
<feature type="region of interest" description="Disordered" evidence="10">
    <location>
        <begin position="735"/>
        <end position="755"/>
    </location>
</feature>
<dbReference type="Pfam" id="PF05699">
    <property type="entry name" value="Dimer_Tnp_hAT"/>
    <property type="match status" value="1"/>
</dbReference>
<evidence type="ECO:0000256" key="4">
    <source>
        <dbReference type="ARBA" id="ARBA00022833"/>
    </source>
</evidence>
<keyword evidence="4" id="KW-0862">Zinc</keyword>
<proteinExistence type="predicted"/>
<feature type="compositionally biased region" description="Low complexity" evidence="10">
    <location>
        <begin position="736"/>
        <end position="755"/>
    </location>
</feature>
<dbReference type="Proteomes" id="UP000663855">
    <property type="component" value="Unassembled WGS sequence"/>
</dbReference>
<evidence type="ECO:0000256" key="7">
    <source>
        <dbReference type="ARBA" id="ARBA00023163"/>
    </source>
</evidence>
<comment type="caution">
    <text evidence="12">The sequence shown here is derived from an EMBL/GenBank/DDBJ whole genome shotgun (WGS) entry which is preliminary data.</text>
</comment>
<dbReference type="Pfam" id="PF02892">
    <property type="entry name" value="zf-BED"/>
    <property type="match status" value="1"/>
</dbReference>
<evidence type="ECO:0000313" key="13">
    <source>
        <dbReference type="Proteomes" id="UP000663855"/>
    </source>
</evidence>
<sequence length="876" mass="99782">MDTDDTNDYDIGSESIIGFSSPSTISNQRITSSSINKETSSSSSSVQQQSSSSSSAQQQSSSSSTAQQQSSSSSTAQQQSSSSSTVQQQSSSSSSAQEISSDPLQVNTLIPTPANHDLNNSEEYVNKNESSVWNFAVRSNDNQTAKCKICSIILKTTNWSTTGLRKHMEQVHKIPMVKSTSTTAKSTISTSFKSELHNLVVNAIIQDSRSFDDFRRPGMTNFLKKAIPGYVPPHRATVARRLKRLNVLHHRRLQEDIQHIKKISITLDFWSDRTMKSFLCITGHYCTYEFDYVSTILSFNAFYDRHQGVRIAKIVKEKLNELNAFQKLQCLTTDGARNMVTMYQNLTSNKFDWIWCIAHRLHLVVTNALGFWPVKKKKKDDETSNTHNKNNNDDNENDIDYDLTIINNLEDNEDTETIWDDATQDQSSELANHSEVVDETEDVDEMDISDENTLHVAQSENDDDTSFIDFVTNNNLINDNWAIDVSINEDDNNLDKQEIYVLIKKCRAFVNVTKKSSILSNYFDQLRFKYSVTRGASGDCITRWNSTFHLIESILILKSVIIKFFDDKYTLNLRRELVTKLISIELQNNDWQLLGHLQTVLRPFHLATQLMSGRSYPTIGLCYYTIRNVHVFLSKDEDDSYQVKSLKRMLLIKFQHYYFSDDEQIKLLKVSKIMEEKAPDKIVELVIGALVDERPLYSFFDPNGYCVLNENDIRLIENQIKDLVKNEKSFQDQVLPTPSMSTNFPSSSSKNKPKSSTFDQFLIACGQAEVTIEPKINNKKLTINEELKLCKKTMIEFCSNQSLTATSSLEFWKKNFMHLPILSDLARGYLSTPGTSIASESAFSVSSYVNRKERARLSADNLCFTMFLKDKITPKN</sequence>
<protein>
    <recommendedName>
        <fullName evidence="11">BED-type domain-containing protein</fullName>
    </recommendedName>
</protein>
<dbReference type="GO" id="GO:0046983">
    <property type="term" value="F:protein dimerization activity"/>
    <property type="evidence" value="ECO:0007669"/>
    <property type="project" value="InterPro"/>
</dbReference>
<evidence type="ECO:0000256" key="5">
    <source>
        <dbReference type="ARBA" id="ARBA00023015"/>
    </source>
</evidence>
<dbReference type="GO" id="GO:0003677">
    <property type="term" value="F:DNA binding"/>
    <property type="evidence" value="ECO:0007669"/>
    <property type="project" value="UniProtKB-KW"/>
</dbReference>